<keyword evidence="3" id="KW-1185">Reference proteome</keyword>
<dbReference type="InterPro" id="IPR051133">
    <property type="entry name" value="Adapter_Engulfment-Domain"/>
</dbReference>
<feature type="domain" description="PID" evidence="1">
    <location>
        <begin position="40"/>
        <end position="171"/>
    </location>
</feature>
<dbReference type="OrthoDB" id="5962185at2759"/>
<proteinExistence type="predicted"/>
<reference evidence="2" key="1">
    <citation type="submission" date="2022-12" db="EMBL/GenBank/DDBJ databases">
        <title>Genome assemblies of Blomia tropicalis.</title>
        <authorList>
            <person name="Cui Y."/>
        </authorList>
    </citation>
    <scope>NUCLEOTIDE SEQUENCE</scope>
    <source>
        <tissue evidence="2">Adult mites</tissue>
    </source>
</reference>
<dbReference type="InterPro" id="IPR011993">
    <property type="entry name" value="PH-like_dom_sf"/>
</dbReference>
<accession>A0A9Q0RP61</accession>
<dbReference type="AlphaFoldDB" id="A0A9Q0RP61"/>
<evidence type="ECO:0000313" key="3">
    <source>
        <dbReference type="Proteomes" id="UP001142055"/>
    </source>
</evidence>
<name>A0A9Q0RP61_BLOTA</name>
<organism evidence="2 3">
    <name type="scientific">Blomia tropicalis</name>
    <name type="common">Mite</name>
    <dbReference type="NCBI Taxonomy" id="40697"/>
    <lineage>
        <taxon>Eukaryota</taxon>
        <taxon>Metazoa</taxon>
        <taxon>Ecdysozoa</taxon>
        <taxon>Arthropoda</taxon>
        <taxon>Chelicerata</taxon>
        <taxon>Arachnida</taxon>
        <taxon>Acari</taxon>
        <taxon>Acariformes</taxon>
        <taxon>Sarcoptiformes</taxon>
        <taxon>Astigmata</taxon>
        <taxon>Glycyphagoidea</taxon>
        <taxon>Echimyopodidae</taxon>
        <taxon>Blomia</taxon>
    </lineage>
</organism>
<dbReference type="Proteomes" id="UP001142055">
    <property type="component" value="Chromosome 2"/>
</dbReference>
<sequence>MVFNNVVKLFQWCFNGNSSRIANLRSRWKFWKRRSLTLNRGDQTYHVTYLGNVPTYWAKGDQCIETPLNMLWQNYERKRGKKAQTKMKIVICNTGMRVHTRDIAEMEYWSNRISYVTNMPTHPQVFVWVYRHVGKRGKPEMRCHAVLCRRAKHAQQMCDELRVRLYNALREFRRELNLRQNMPNNMLPMRKRFLVKGSSYFKQPLERSQSAPKLDSIVEAEEDEPNPSAPSSPLLVHSQLIRQMAISTGQLNC</sequence>
<dbReference type="OMA" id="QRMQVEM"/>
<dbReference type="SMART" id="SM00462">
    <property type="entry name" value="PTB"/>
    <property type="match status" value="1"/>
</dbReference>
<dbReference type="InterPro" id="IPR006020">
    <property type="entry name" value="PTB/PI_dom"/>
</dbReference>
<dbReference type="PANTHER" id="PTHR11232">
    <property type="entry name" value="PHOSPHOTYROSINE INTERACTION DOMAIN-CONTAINING FAMILY MEMBER"/>
    <property type="match status" value="1"/>
</dbReference>
<dbReference type="Pfam" id="PF14719">
    <property type="entry name" value="PID_2"/>
    <property type="match status" value="1"/>
</dbReference>
<gene>
    <name evidence="2" type="ORF">RDWZM_007057</name>
</gene>
<evidence type="ECO:0000313" key="2">
    <source>
        <dbReference type="EMBL" id="KAJ6221245.1"/>
    </source>
</evidence>
<dbReference type="EMBL" id="JAPWDV010000002">
    <property type="protein sequence ID" value="KAJ6221245.1"/>
    <property type="molecule type" value="Genomic_DNA"/>
</dbReference>
<protein>
    <recommendedName>
        <fullName evidence="1">PID domain-containing protein</fullName>
    </recommendedName>
</protein>
<dbReference type="SUPFAM" id="SSF50729">
    <property type="entry name" value="PH domain-like"/>
    <property type="match status" value="1"/>
</dbReference>
<evidence type="ECO:0000259" key="1">
    <source>
        <dbReference type="SMART" id="SM00462"/>
    </source>
</evidence>
<comment type="caution">
    <text evidence="2">The sequence shown here is derived from an EMBL/GenBank/DDBJ whole genome shotgun (WGS) entry which is preliminary data.</text>
</comment>
<dbReference type="PANTHER" id="PTHR11232:SF2">
    <property type="entry name" value="FI05246P"/>
    <property type="match status" value="1"/>
</dbReference>
<dbReference type="Gene3D" id="2.30.29.30">
    <property type="entry name" value="Pleckstrin-homology domain (PH domain)/Phosphotyrosine-binding domain (PTB)"/>
    <property type="match status" value="1"/>
</dbReference>